<dbReference type="Pfam" id="PF00531">
    <property type="entry name" value="Death"/>
    <property type="match status" value="1"/>
</dbReference>
<feature type="region of interest" description="Disordered" evidence="1">
    <location>
        <begin position="460"/>
        <end position="482"/>
    </location>
</feature>
<reference evidence="4" key="1">
    <citation type="journal article" date="2010" name="Nature">
        <title>The Amphimedon queenslandica genome and the evolution of animal complexity.</title>
        <authorList>
            <person name="Srivastava M."/>
            <person name="Simakov O."/>
            <person name="Chapman J."/>
            <person name="Fahey B."/>
            <person name="Gauthier M.E."/>
            <person name="Mitros T."/>
            <person name="Richards G.S."/>
            <person name="Conaco C."/>
            <person name="Dacre M."/>
            <person name="Hellsten U."/>
            <person name="Larroux C."/>
            <person name="Putnam N.H."/>
            <person name="Stanke M."/>
            <person name="Adamska M."/>
            <person name="Darling A."/>
            <person name="Degnan S.M."/>
            <person name="Oakley T.H."/>
            <person name="Plachetzki D.C."/>
            <person name="Zhai Y."/>
            <person name="Adamski M."/>
            <person name="Calcino A."/>
            <person name="Cummins S.F."/>
            <person name="Goodstein D.M."/>
            <person name="Harris C."/>
            <person name="Jackson D.J."/>
            <person name="Leys S.P."/>
            <person name="Shu S."/>
            <person name="Woodcroft B.J."/>
            <person name="Vervoort M."/>
            <person name="Kosik K.S."/>
            <person name="Manning G."/>
            <person name="Degnan B.M."/>
            <person name="Rokhsar D.S."/>
        </authorList>
    </citation>
    <scope>NUCLEOTIDE SEQUENCE [LARGE SCALE GENOMIC DNA]</scope>
</reference>
<dbReference type="PROSITE" id="PS50017">
    <property type="entry name" value="DEATH_DOMAIN"/>
    <property type="match status" value="1"/>
</dbReference>
<evidence type="ECO:0000259" key="2">
    <source>
        <dbReference type="PROSITE" id="PS50017"/>
    </source>
</evidence>
<dbReference type="Proteomes" id="UP000007879">
    <property type="component" value="Unassembled WGS sequence"/>
</dbReference>
<proteinExistence type="predicted"/>
<name>A0AAN0JU15_AMPQE</name>
<dbReference type="EnsemblMetazoa" id="XM_020005064.1">
    <property type="protein sequence ID" value="XP_019860623.1"/>
    <property type="gene ID" value="LOC109588958"/>
</dbReference>
<protein>
    <recommendedName>
        <fullName evidence="2">Death domain-containing protein</fullName>
    </recommendedName>
</protein>
<dbReference type="InterPro" id="IPR036770">
    <property type="entry name" value="Ankyrin_rpt-contain_sf"/>
</dbReference>
<dbReference type="CDD" id="cd01670">
    <property type="entry name" value="Death"/>
    <property type="match status" value="1"/>
</dbReference>
<dbReference type="InterPro" id="IPR000488">
    <property type="entry name" value="Death_dom"/>
</dbReference>
<evidence type="ECO:0000313" key="3">
    <source>
        <dbReference type="EnsemblMetazoa" id="XP_019860623.1"/>
    </source>
</evidence>
<keyword evidence="4" id="KW-1185">Reference proteome</keyword>
<dbReference type="Gene3D" id="1.25.40.20">
    <property type="entry name" value="Ankyrin repeat-containing domain"/>
    <property type="match status" value="1"/>
</dbReference>
<evidence type="ECO:0000313" key="4">
    <source>
        <dbReference type="Proteomes" id="UP000007879"/>
    </source>
</evidence>
<accession>A0AAN0JU15</accession>
<organism evidence="3 4">
    <name type="scientific">Amphimedon queenslandica</name>
    <name type="common">Sponge</name>
    <dbReference type="NCBI Taxonomy" id="400682"/>
    <lineage>
        <taxon>Eukaryota</taxon>
        <taxon>Metazoa</taxon>
        <taxon>Porifera</taxon>
        <taxon>Demospongiae</taxon>
        <taxon>Heteroscleromorpha</taxon>
        <taxon>Haplosclerida</taxon>
        <taxon>Niphatidae</taxon>
        <taxon>Amphimedon</taxon>
    </lineage>
</organism>
<evidence type="ECO:0000256" key="1">
    <source>
        <dbReference type="SAM" id="MobiDB-lite"/>
    </source>
</evidence>
<dbReference type="KEGG" id="aqu:109588958"/>
<dbReference type="GeneID" id="109588958"/>
<dbReference type="Gene3D" id="1.10.533.10">
    <property type="entry name" value="Death Domain, Fas"/>
    <property type="match status" value="1"/>
</dbReference>
<reference evidence="3" key="2">
    <citation type="submission" date="2024-06" db="UniProtKB">
        <authorList>
            <consortium name="EnsemblMetazoa"/>
        </authorList>
    </citation>
    <scope>IDENTIFICATION</scope>
</reference>
<dbReference type="RefSeq" id="XP_019860623.1">
    <property type="nucleotide sequence ID" value="XM_020005064.1"/>
</dbReference>
<dbReference type="GO" id="GO:0007165">
    <property type="term" value="P:signal transduction"/>
    <property type="evidence" value="ECO:0007669"/>
    <property type="project" value="InterPro"/>
</dbReference>
<feature type="region of interest" description="Disordered" evidence="1">
    <location>
        <begin position="385"/>
        <end position="411"/>
    </location>
</feature>
<feature type="compositionally biased region" description="Polar residues" evidence="1">
    <location>
        <begin position="463"/>
        <end position="482"/>
    </location>
</feature>
<dbReference type="SUPFAM" id="SSF47986">
    <property type="entry name" value="DEATH domain"/>
    <property type="match status" value="1"/>
</dbReference>
<feature type="domain" description="Death" evidence="2">
    <location>
        <begin position="36"/>
        <end position="107"/>
    </location>
</feature>
<sequence length="482" mass="54701">MALELASSLLSERTLSIQDLDDVIFLLERHHYSKTSYDRLGLRLKLSQNTLETIKNDHRDVHSCFTECLASWLRKADRVENPTIDTLIAALRGTGENAVADGINEERQRYRSIGMLRSRSEMEATPSTLHTSTSEGYSIQPVGHNPGLHYLEQRIDQVSELQRIADRLQAKYGLLVIAVKRSLKDHCVNVKDAKFLVKECLKRKARVVSELMPCINDLDKLNNFESFFDFLSNYDFIGYLNYKLLKKLSLLIDDNTVNQLFFEYEEEYARLLSATSFQDLIPFFREQSDLSPNAPLGLPYISFRLQRPSLFASIYSWISTFGQFSWSYYAFLKQLRENCIIITYAILPCVLDDVMRDLTDPVILKELKEKEVTVIELPQEVDFETNEDGNSSIMQTTSSEGKIPTTNTTTSTTTALDNELYEATAKDDSTGVQSALSQGANVDYQDPKEIKELYEAAARGDSTGVQSALSQGANVNYQNPKK</sequence>
<dbReference type="SUPFAM" id="SSF48403">
    <property type="entry name" value="Ankyrin repeat"/>
    <property type="match status" value="1"/>
</dbReference>
<feature type="compositionally biased region" description="Polar residues" evidence="1">
    <location>
        <begin position="388"/>
        <end position="400"/>
    </location>
</feature>
<dbReference type="InterPro" id="IPR011029">
    <property type="entry name" value="DEATH-like_dom_sf"/>
</dbReference>
<dbReference type="AlphaFoldDB" id="A0AAN0JU15"/>